<name>A0AAD7K671_9AGAR</name>
<dbReference type="EMBL" id="JARKIB010000006">
    <property type="protein sequence ID" value="KAJ7779018.1"/>
    <property type="molecule type" value="Genomic_DNA"/>
</dbReference>
<dbReference type="AlphaFoldDB" id="A0AAD7K671"/>
<keyword evidence="1" id="KW-0812">Transmembrane</keyword>
<reference evidence="2" key="1">
    <citation type="submission" date="2023-03" db="EMBL/GenBank/DDBJ databases">
        <title>Massive genome expansion in bonnet fungi (Mycena s.s.) driven by repeated elements and novel gene families across ecological guilds.</title>
        <authorList>
            <consortium name="Lawrence Berkeley National Laboratory"/>
            <person name="Harder C.B."/>
            <person name="Miyauchi S."/>
            <person name="Viragh M."/>
            <person name="Kuo A."/>
            <person name="Thoen E."/>
            <person name="Andreopoulos B."/>
            <person name="Lu D."/>
            <person name="Skrede I."/>
            <person name="Drula E."/>
            <person name="Henrissat B."/>
            <person name="Morin E."/>
            <person name="Kohler A."/>
            <person name="Barry K."/>
            <person name="LaButti K."/>
            <person name="Morin E."/>
            <person name="Salamov A."/>
            <person name="Lipzen A."/>
            <person name="Mereny Z."/>
            <person name="Hegedus B."/>
            <person name="Baldrian P."/>
            <person name="Stursova M."/>
            <person name="Weitz H."/>
            <person name="Taylor A."/>
            <person name="Grigoriev I.V."/>
            <person name="Nagy L.G."/>
            <person name="Martin F."/>
            <person name="Kauserud H."/>
        </authorList>
    </citation>
    <scope>NUCLEOTIDE SEQUENCE</scope>
    <source>
        <strain evidence="2">CBHHK182m</strain>
    </source>
</reference>
<organism evidence="2 3">
    <name type="scientific">Mycena metata</name>
    <dbReference type="NCBI Taxonomy" id="1033252"/>
    <lineage>
        <taxon>Eukaryota</taxon>
        <taxon>Fungi</taxon>
        <taxon>Dikarya</taxon>
        <taxon>Basidiomycota</taxon>
        <taxon>Agaricomycotina</taxon>
        <taxon>Agaricomycetes</taxon>
        <taxon>Agaricomycetidae</taxon>
        <taxon>Agaricales</taxon>
        <taxon>Marasmiineae</taxon>
        <taxon>Mycenaceae</taxon>
        <taxon>Mycena</taxon>
    </lineage>
</organism>
<feature type="transmembrane region" description="Helical" evidence="1">
    <location>
        <begin position="14"/>
        <end position="37"/>
    </location>
</feature>
<protein>
    <submittedName>
        <fullName evidence="2">Uncharacterized protein</fullName>
    </submittedName>
</protein>
<evidence type="ECO:0000313" key="2">
    <source>
        <dbReference type="EMBL" id="KAJ7779018.1"/>
    </source>
</evidence>
<accession>A0AAD7K671</accession>
<evidence type="ECO:0000256" key="1">
    <source>
        <dbReference type="SAM" id="Phobius"/>
    </source>
</evidence>
<keyword evidence="1" id="KW-1133">Transmembrane helix</keyword>
<keyword evidence="1" id="KW-0472">Membrane</keyword>
<proteinExistence type="predicted"/>
<evidence type="ECO:0000313" key="3">
    <source>
        <dbReference type="Proteomes" id="UP001215598"/>
    </source>
</evidence>
<feature type="transmembrane region" description="Helical" evidence="1">
    <location>
        <begin position="49"/>
        <end position="66"/>
    </location>
</feature>
<keyword evidence="3" id="KW-1185">Reference proteome</keyword>
<sequence>MKHWREGAYATDSFVVPLPMCFRVSVVGVQVLILLWLGDRVKSSQENLSCVYALCVCAFGLVVLCSP</sequence>
<gene>
    <name evidence="2" type="ORF">B0H16DRAFT_1500850</name>
</gene>
<comment type="caution">
    <text evidence="2">The sequence shown here is derived from an EMBL/GenBank/DDBJ whole genome shotgun (WGS) entry which is preliminary data.</text>
</comment>
<dbReference type="Proteomes" id="UP001215598">
    <property type="component" value="Unassembled WGS sequence"/>
</dbReference>